<feature type="domain" description="Sigma-54 factor interaction" evidence="6">
    <location>
        <begin position="198"/>
        <end position="427"/>
    </location>
</feature>
<dbReference type="Proteomes" id="UP000244450">
    <property type="component" value="Unassembled WGS sequence"/>
</dbReference>
<dbReference type="InterPro" id="IPR009057">
    <property type="entry name" value="Homeodomain-like_sf"/>
</dbReference>
<evidence type="ECO:0000256" key="5">
    <source>
        <dbReference type="ARBA" id="ARBA00023163"/>
    </source>
</evidence>
<keyword evidence="3" id="KW-0805">Transcription regulation</keyword>
<dbReference type="SUPFAM" id="SSF46689">
    <property type="entry name" value="Homeodomain-like"/>
    <property type="match status" value="1"/>
</dbReference>
<dbReference type="AlphaFoldDB" id="A0A2T7BEH8"/>
<dbReference type="SMART" id="SM00382">
    <property type="entry name" value="AAA"/>
    <property type="match status" value="1"/>
</dbReference>
<evidence type="ECO:0000313" key="7">
    <source>
        <dbReference type="EMBL" id="PUZ23493.1"/>
    </source>
</evidence>
<evidence type="ECO:0000256" key="2">
    <source>
        <dbReference type="ARBA" id="ARBA00022840"/>
    </source>
</evidence>
<dbReference type="PROSITE" id="PS00675">
    <property type="entry name" value="SIGMA54_INTERACT_1"/>
    <property type="match status" value="1"/>
</dbReference>
<keyword evidence="8" id="KW-1185">Reference proteome</keyword>
<dbReference type="InterPro" id="IPR003593">
    <property type="entry name" value="AAA+_ATPase"/>
</dbReference>
<dbReference type="PROSITE" id="PS50045">
    <property type="entry name" value="SIGMA54_INTERACT_4"/>
    <property type="match status" value="1"/>
</dbReference>
<keyword evidence="2" id="KW-0067">ATP-binding</keyword>
<comment type="caution">
    <text evidence="7">The sequence shown here is derived from an EMBL/GenBank/DDBJ whole genome shotgun (WGS) entry which is preliminary data.</text>
</comment>
<dbReference type="CDD" id="cd00009">
    <property type="entry name" value="AAA"/>
    <property type="match status" value="1"/>
</dbReference>
<dbReference type="OrthoDB" id="9782110at2"/>
<dbReference type="InterPro" id="IPR002078">
    <property type="entry name" value="Sigma_54_int"/>
</dbReference>
<proteinExistence type="predicted"/>
<dbReference type="Gene3D" id="1.10.10.60">
    <property type="entry name" value="Homeodomain-like"/>
    <property type="match status" value="1"/>
</dbReference>
<evidence type="ECO:0000313" key="8">
    <source>
        <dbReference type="Proteomes" id="UP000244450"/>
    </source>
</evidence>
<dbReference type="PANTHER" id="PTHR32071:SF117">
    <property type="entry name" value="PTS-DEPENDENT DIHYDROXYACETONE KINASE OPERON REGULATORY PROTEIN-RELATED"/>
    <property type="match status" value="1"/>
</dbReference>
<dbReference type="Gene3D" id="1.10.8.60">
    <property type="match status" value="1"/>
</dbReference>
<dbReference type="Pfam" id="PF00158">
    <property type="entry name" value="Sigma54_activat"/>
    <property type="match status" value="1"/>
</dbReference>
<dbReference type="GO" id="GO:0005524">
    <property type="term" value="F:ATP binding"/>
    <property type="evidence" value="ECO:0007669"/>
    <property type="project" value="UniProtKB-KW"/>
</dbReference>
<dbReference type="EMBL" id="QCYK01000003">
    <property type="protein sequence ID" value="PUZ23493.1"/>
    <property type="molecule type" value="Genomic_DNA"/>
</dbReference>
<dbReference type="PANTHER" id="PTHR32071">
    <property type="entry name" value="TRANSCRIPTIONAL REGULATORY PROTEIN"/>
    <property type="match status" value="1"/>
</dbReference>
<dbReference type="PROSITE" id="PS00676">
    <property type="entry name" value="SIGMA54_INTERACT_2"/>
    <property type="match status" value="1"/>
</dbReference>
<evidence type="ECO:0000256" key="1">
    <source>
        <dbReference type="ARBA" id="ARBA00022741"/>
    </source>
</evidence>
<reference evidence="7 8" key="1">
    <citation type="submission" date="2018-04" db="EMBL/GenBank/DDBJ databases">
        <title>Chitinophaga fuyangensis sp. nov., isolated from soil in a chemical factory.</title>
        <authorList>
            <person name="Chen K."/>
        </authorList>
    </citation>
    <scope>NUCLEOTIDE SEQUENCE [LARGE SCALE GENOMIC DNA]</scope>
    <source>
        <strain evidence="7 8">LY-1</strain>
    </source>
</reference>
<evidence type="ECO:0000259" key="6">
    <source>
        <dbReference type="PROSITE" id="PS50045"/>
    </source>
</evidence>
<dbReference type="InterPro" id="IPR025943">
    <property type="entry name" value="Sigma_54_int_dom_ATP-bd_2"/>
</dbReference>
<dbReference type="InterPro" id="IPR002197">
    <property type="entry name" value="HTH_Fis"/>
</dbReference>
<dbReference type="InterPro" id="IPR027417">
    <property type="entry name" value="P-loop_NTPase"/>
</dbReference>
<organism evidence="7 8">
    <name type="scientific">Chitinophaga parva</name>
    <dbReference type="NCBI Taxonomy" id="2169414"/>
    <lineage>
        <taxon>Bacteria</taxon>
        <taxon>Pseudomonadati</taxon>
        <taxon>Bacteroidota</taxon>
        <taxon>Chitinophagia</taxon>
        <taxon>Chitinophagales</taxon>
        <taxon>Chitinophagaceae</taxon>
        <taxon>Chitinophaga</taxon>
    </lineage>
</organism>
<evidence type="ECO:0000256" key="3">
    <source>
        <dbReference type="ARBA" id="ARBA00023015"/>
    </source>
</evidence>
<keyword evidence="1" id="KW-0547">Nucleotide-binding</keyword>
<protein>
    <submittedName>
        <fullName evidence="7">Fis family transcriptional regulator</fullName>
    </submittedName>
</protein>
<evidence type="ECO:0000256" key="4">
    <source>
        <dbReference type="ARBA" id="ARBA00023125"/>
    </source>
</evidence>
<dbReference type="Gene3D" id="3.40.50.300">
    <property type="entry name" value="P-loop containing nucleotide triphosphate hydrolases"/>
    <property type="match status" value="1"/>
</dbReference>
<dbReference type="Pfam" id="PF25601">
    <property type="entry name" value="AAA_lid_14"/>
    <property type="match status" value="1"/>
</dbReference>
<sequence length="509" mass="56659">MLSFAMELRSTRDVVQLSAIIRRQLHVLFGTESYLITSLSDNQATQRLFFYDHEAPLAQQAEFAGIAGKPFPVLGYAFRQVLQQSTPVPITTDQLCNALCRDLLDPAPDDTLMGAVLRQGEVPVGIILFTCNDPETLLADQEVFDNVLSQLAMVMTTIQAHQQLEARLQEASRSHLVPVEEKIYLPETVGALPDDVAIVGESPALKQIFQLVSRVAPTNSTVLLYGETGTGKELIAKAIHHNSPRRNKIMVKVNCAAIPANLIESELFGHERGAFTGATDRRIGKFELANGGTLFLDEMGEMPLDLQVKLLRVLQEKEIERVGGKGTIRVDVRIIAATNRDLEAEMQAGRFRPDLYYRLNIFPITLPPLRERKEDIAALAKHFINKYNERCGKSVRSVTNKVLQELAQYSWPGNVREMEHLIERSVLLATGDALRHVPLPNLREQASSTAAPHPFKTLDENEREHIFNTLRHCHGRIAGKNGAAEILGVPPTTLNSKMKRLGIKRGHTT</sequence>
<dbReference type="GO" id="GO:0043565">
    <property type="term" value="F:sequence-specific DNA binding"/>
    <property type="evidence" value="ECO:0007669"/>
    <property type="project" value="InterPro"/>
</dbReference>
<dbReference type="Pfam" id="PF02954">
    <property type="entry name" value="HTH_8"/>
    <property type="match status" value="1"/>
</dbReference>
<dbReference type="InterPro" id="IPR025662">
    <property type="entry name" value="Sigma_54_int_dom_ATP-bd_1"/>
</dbReference>
<keyword evidence="4" id="KW-0238">DNA-binding</keyword>
<keyword evidence="5" id="KW-0804">Transcription</keyword>
<name>A0A2T7BEH8_9BACT</name>
<dbReference type="SUPFAM" id="SSF52540">
    <property type="entry name" value="P-loop containing nucleoside triphosphate hydrolases"/>
    <property type="match status" value="1"/>
</dbReference>
<dbReference type="InterPro" id="IPR058031">
    <property type="entry name" value="AAA_lid_NorR"/>
</dbReference>
<dbReference type="GO" id="GO:0006355">
    <property type="term" value="P:regulation of DNA-templated transcription"/>
    <property type="evidence" value="ECO:0007669"/>
    <property type="project" value="InterPro"/>
</dbReference>
<accession>A0A2T7BEH8</accession>
<gene>
    <name evidence="7" type="ORF">DCC81_22840</name>
</gene>
<dbReference type="FunFam" id="3.40.50.300:FF:000006">
    <property type="entry name" value="DNA-binding transcriptional regulator NtrC"/>
    <property type="match status" value="1"/>
</dbReference>